<name>A0ABN9HL01_9NEOB</name>
<evidence type="ECO:0000313" key="2">
    <source>
        <dbReference type="Proteomes" id="UP001162483"/>
    </source>
</evidence>
<reference evidence="1" key="1">
    <citation type="submission" date="2023-05" db="EMBL/GenBank/DDBJ databases">
        <authorList>
            <person name="Stuckert A."/>
        </authorList>
    </citation>
    <scope>NUCLEOTIDE SEQUENCE</scope>
</reference>
<comment type="caution">
    <text evidence="1">The sequence shown here is derived from an EMBL/GenBank/DDBJ whole genome shotgun (WGS) entry which is preliminary data.</text>
</comment>
<proteinExistence type="predicted"/>
<gene>
    <name evidence="1" type="ORF">SPARVUS_LOCUS15963559</name>
</gene>
<dbReference type="EMBL" id="CATNWA010020889">
    <property type="protein sequence ID" value="CAI9620283.1"/>
    <property type="molecule type" value="Genomic_DNA"/>
</dbReference>
<protein>
    <submittedName>
        <fullName evidence="1">Uncharacterized protein</fullName>
    </submittedName>
</protein>
<accession>A0ABN9HL01</accession>
<sequence>MTVVYNGSLRFMPSIVCNCVLSCDWSQPSHGTDRANHSPSVPCDELWPITTNDTE</sequence>
<dbReference type="Proteomes" id="UP001162483">
    <property type="component" value="Unassembled WGS sequence"/>
</dbReference>
<keyword evidence="2" id="KW-1185">Reference proteome</keyword>
<organism evidence="1 2">
    <name type="scientific">Staurois parvus</name>
    <dbReference type="NCBI Taxonomy" id="386267"/>
    <lineage>
        <taxon>Eukaryota</taxon>
        <taxon>Metazoa</taxon>
        <taxon>Chordata</taxon>
        <taxon>Craniata</taxon>
        <taxon>Vertebrata</taxon>
        <taxon>Euteleostomi</taxon>
        <taxon>Amphibia</taxon>
        <taxon>Batrachia</taxon>
        <taxon>Anura</taxon>
        <taxon>Neobatrachia</taxon>
        <taxon>Ranoidea</taxon>
        <taxon>Ranidae</taxon>
        <taxon>Staurois</taxon>
    </lineage>
</organism>
<evidence type="ECO:0000313" key="1">
    <source>
        <dbReference type="EMBL" id="CAI9620283.1"/>
    </source>
</evidence>